<evidence type="ECO:0000259" key="4">
    <source>
        <dbReference type="Pfam" id="PF00248"/>
    </source>
</evidence>
<evidence type="ECO:0000313" key="6">
    <source>
        <dbReference type="Proteomes" id="UP000567179"/>
    </source>
</evidence>
<dbReference type="SUPFAM" id="SSF51430">
    <property type="entry name" value="NAD(P)-linked oxidoreductase"/>
    <property type="match status" value="1"/>
</dbReference>
<comment type="similarity">
    <text evidence="2">Belongs to the aldo/keto reductase family. Aldo/keto reductase 2 subfamily.</text>
</comment>
<dbReference type="EMBL" id="JAACJJ010000014">
    <property type="protein sequence ID" value="KAF5327788.1"/>
    <property type="molecule type" value="Genomic_DNA"/>
</dbReference>
<feature type="region of interest" description="Disordered" evidence="3">
    <location>
        <begin position="250"/>
        <end position="270"/>
    </location>
</feature>
<dbReference type="InterPro" id="IPR050523">
    <property type="entry name" value="AKR_Detox_Biosynth"/>
</dbReference>
<accession>A0A8H5BSK1</accession>
<gene>
    <name evidence="5" type="ORF">D9619_004948</name>
</gene>
<name>A0A8H5BSK1_9AGAR</name>
<keyword evidence="6" id="KW-1185">Reference proteome</keyword>
<dbReference type="InterPro" id="IPR036812">
    <property type="entry name" value="NAD(P)_OxRdtase_dom_sf"/>
</dbReference>
<dbReference type="PANTHER" id="PTHR43364">
    <property type="entry name" value="NADH-SPECIFIC METHYLGLYOXAL REDUCTASE-RELATED"/>
    <property type="match status" value="1"/>
</dbReference>
<evidence type="ECO:0000256" key="2">
    <source>
        <dbReference type="ARBA" id="ARBA00038157"/>
    </source>
</evidence>
<dbReference type="InterPro" id="IPR023210">
    <property type="entry name" value="NADP_OxRdtase_dom"/>
</dbReference>
<evidence type="ECO:0000256" key="1">
    <source>
        <dbReference type="ARBA" id="ARBA00022857"/>
    </source>
</evidence>
<feature type="domain" description="NADP-dependent oxidoreductase" evidence="4">
    <location>
        <begin position="30"/>
        <end position="347"/>
    </location>
</feature>
<evidence type="ECO:0000313" key="5">
    <source>
        <dbReference type="EMBL" id="KAF5327788.1"/>
    </source>
</evidence>
<organism evidence="5 6">
    <name type="scientific">Psilocybe cf. subviscida</name>
    <dbReference type="NCBI Taxonomy" id="2480587"/>
    <lineage>
        <taxon>Eukaryota</taxon>
        <taxon>Fungi</taxon>
        <taxon>Dikarya</taxon>
        <taxon>Basidiomycota</taxon>
        <taxon>Agaricomycotina</taxon>
        <taxon>Agaricomycetes</taxon>
        <taxon>Agaricomycetidae</taxon>
        <taxon>Agaricales</taxon>
        <taxon>Agaricineae</taxon>
        <taxon>Strophariaceae</taxon>
        <taxon>Psilocybe</taxon>
    </lineage>
</organism>
<comment type="caution">
    <text evidence="5">The sequence shown here is derived from an EMBL/GenBank/DDBJ whole genome shotgun (WGS) entry which is preliminary data.</text>
</comment>
<evidence type="ECO:0000256" key="3">
    <source>
        <dbReference type="SAM" id="MobiDB-lite"/>
    </source>
</evidence>
<dbReference type="AlphaFoldDB" id="A0A8H5BSK1"/>
<sequence>MPFYDTPDQPTTGLARYRILSKHASVHVSPLCLGAMSIGNAWGAQLGAMTKESSITLLDAFFNAGGNFVDTANNYHEGDSERILGVDGRARHQGPDSAGYQDLECLQYTNNYHLANPDIKHKINYQGNSAKSMRLSLEQSLKNLRTNYIDLFYVHMWDYETSIEEVMDNLHNLVVAGKVIYLGVSDTPAWVVAQANQYARSHGKTVFSVYQGGWNVMDRAFEREIIPMAREWGMALAPWGVLAGGKLRSDEEEERREKSGEKGRDFGFDKSGWKRSEQARDMSRALEKIAKEVGVKNLTAVAIAYVMHKAPYVFPIIGGRKVEQLQDNIEALKVRLTTDQIKTLEGIIPFKHGFPYTIINDGSQPPFPLASAAVTERIPFPSPILPEGNFA</sequence>
<dbReference type="Gene3D" id="3.20.20.100">
    <property type="entry name" value="NADP-dependent oxidoreductase domain"/>
    <property type="match status" value="1"/>
</dbReference>
<protein>
    <recommendedName>
        <fullName evidence="4">NADP-dependent oxidoreductase domain-containing protein</fullName>
    </recommendedName>
</protein>
<proteinExistence type="inferred from homology"/>
<dbReference type="PANTHER" id="PTHR43364:SF7">
    <property type="entry name" value="NADP-DEPENDENT OXIDOREDUCTASE DOMAIN-CONTAINING PROTEIN-RELATED"/>
    <property type="match status" value="1"/>
</dbReference>
<dbReference type="Proteomes" id="UP000567179">
    <property type="component" value="Unassembled WGS sequence"/>
</dbReference>
<dbReference type="OrthoDB" id="48988at2759"/>
<reference evidence="5 6" key="1">
    <citation type="journal article" date="2020" name="ISME J.">
        <title>Uncovering the hidden diversity of litter-decomposition mechanisms in mushroom-forming fungi.</title>
        <authorList>
            <person name="Floudas D."/>
            <person name="Bentzer J."/>
            <person name="Ahren D."/>
            <person name="Johansson T."/>
            <person name="Persson P."/>
            <person name="Tunlid A."/>
        </authorList>
    </citation>
    <scope>NUCLEOTIDE SEQUENCE [LARGE SCALE GENOMIC DNA]</scope>
    <source>
        <strain evidence="5 6">CBS 101986</strain>
    </source>
</reference>
<dbReference type="Pfam" id="PF00248">
    <property type="entry name" value="Aldo_ket_red"/>
    <property type="match status" value="1"/>
</dbReference>
<feature type="compositionally biased region" description="Basic and acidic residues" evidence="3">
    <location>
        <begin position="255"/>
        <end position="270"/>
    </location>
</feature>
<keyword evidence="1" id="KW-0521">NADP</keyword>